<protein>
    <submittedName>
        <fullName evidence="1">Uncharacterized protein</fullName>
    </submittedName>
</protein>
<keyword evidence="2" id="KW-1185">Reference proteome</keyword>
<reference evidence="1 2" key="1">
    <citation type="submission" date="2020-11" db="EMBL/GenBank/DDBJ databases">
        <authorList>
            <person name="Kim M.K."/>
        </authorList>
    </citation>
    <scope>NUCLEOTIDE SEQUENCE [LARGE SCALE GENOMIC DNA]</scope>
    <source>
        <strain evidence="1 2">BT683</strain>
    </source>
</reference>
<dbReference type="Proteomes" id="UP000597617">
    <property type="component" value="Unassembled WGS sequence"/>
</dbReference>
<gene>
    <name evidence="1" type="ORF">I2I05_17435</name>
</gene>
<proteinExistence type="predicted"/>
<comment type="caution">
    <text evidence="1">The sequence shown here is derived from an EMBL/GenBank/DDBJ whole genome shotgun (WGS) entry which is preliminary data.</text>
</comment>
<sequence length="58" mass="6394">MKLRDRFRQLQDPAVVKAMVVRSVYASMALENQTVSLDRLEALYEQTGPTSPAGAAGR</sequence>
<accession>A0ABS0ILE0</accession>
<dbReference type="RefSeq" id="WP_196283547.1">
    <property type="nucleotide sequence ID" value="NZ_JADQDQ010000010.1"/>
</dbReference>
<name>A0ABS0ILE0_9BACT</name>
<organism evidence="1 2">
    <name type="scientific">Hymenobacter jeongseonensis</name>
    <dbReference type="NCBI Taxonomy" id="2791027"/>
    <lineage>
        <taxon>Bacteria</taxon>
        <taxon>Pseudomonadati</taxon>
        <taxon>Bacteroidota</taxon>
        <taxon>Cytophagia</taxon>
        <taxon>Cytophagales</taxon>
        <taxon>Hymenobacteraceae</taxon>
        <taxon>Hymenobacter</taxon>
    </lineage>
</organism>
<evidence type="ECO:0000313" key="1">
    <source>
        <dbReference type="EMBL" id="MBF9239191.1"/>
    </source>
</evidence>
<dbReference type="EMBL" id="JADQDQ010000010">
    <property type="protein sequence ID" value="MBF9239191.1"/>
    <property type="molecule type" value="Genomic_DNA"/>
</dbReference>
<evidence type="ECO:0000313" key="2">
    <source>
        <dbReference type="Proteomes" id="UP000597617"/>
    </source>
</evidence>